<evidence type="ECO:0000256" key="1">
    <source>
        <dbReference type="SAM" id="SignalP"/>
    </source>
</evidence>
<feature type="signal peptide" evidence="1">
    <location>
        <begin position="1"/>
        <end position="19"/>
    </location>
</feature>
<sequence>MRRWWLALVLLLSAMPALAAMQTRPVEWTQGQDRFSGYVVYDDTGPAQRPGLLMVPDWYGITPAALDKARQQAGKDYVVFVVDMYGKGVRPADAAQARAEVSKLYPNPALMRARMQAALAAFRVQAGKVPLDLRRIGAFGFCFGGSSVLELARSGAPLAGVVSFHGGLHTEAPAAPGSVKAPLLVLNGADDASQKDAIVPFEQEMTRAGADWTFVNFSGAVHCFALETANAPGCRYDPRAARRAYAMMRLFFDERFAAVGTSQP</sequence>
<dbReference type="InterPro" id="IPR002925">
    <property type="entry name" value="Dienelactn_hydro"/>
</dbReference>
<dbReference type="InterPro" id="IPR050261">
    <property type="entry name" value="FrsA_esterase"/>
</dbReference>
<organism evidence="3 4">
    <name type="scientific">Thermomonas hydrothermalis</name>
    <dbReference type="NCBI Taxonomy" id="213588"/>
    <lineage>
        <taxon>Bacteria</taxon>
        <taxon>Pseudomonadati</taxon>
        <taxon>Pseudomonadota</taxon>
        <taxon>Gammaproteobacteria</taxon>
        <taxon>Lysobacterales</taxon>
        <taxon>Lysobacteraceae</taxon>
        <taxon>Thermomonas</taxon>
    </lineage>
</organism>
<dbReference type="RefSeq" id="WP_072754607.1">
    <property type="nucleotide sequence ID" value="NZ_FQUK01000001.1"/>
</dbReference>
<dbReference type="OrthoDB" id="9787933at2"/>
<name>A0A1M4S4L0_9GAMM</name>
<dbReference type="PANTHER" id="PTHR22946">
    <property type="entry name" value="DIENELACTONE HYDROLASE DOMAIN-CONTAINING PROTEIN-RELATED"/>
    <property type="match status" value="1"/>
</dbReference>
<dbReference type="GO" id="GO:0016787">
    <property type="term" value="F:hydrolase activity"/>
    <property type="evidence" value="ECO:0007669"/>
    <property type="project" value="UniProtKB-KW"/>
</dbReference>
<gene>
    <name evidence="3" type="ORF">SAMN02745204_00024</name>
</gene>
<dbReference type="InterPro" id="IPR029058">
    <property type="entry name" value="AB_hydrolase_fold"/>
</dbReference>
<dbReference type="AlphaFoldDB" id="A0A1M4S4L0"/>
<evidence type="ECO:0000313" key="4">
    <source>
        <dbReference type="Proteomes" id="UP000242857"/>
    </source>
</evidence>
<dbReference type="Pfam" id="PF01738">
    <property type="entry name" value="DLH"/>
    <property type="match status" value="1"/>
</dbReference>
<accession>A0A1M4S4L0</accession>
<dbReference type="STRING" id="213588.SAMN02745204_00024"/>
<dbReference type="EMBL" id="FQUK01000001">
    <property type="protein sequence ID" value="SHE27144.1"/>
    <property type="molecule type" value="Genomic_DNA"/>
</dbReference>
<protein>
    <submittedName>
        <fullName evidence="3">Dienelactone hydrolase</fullName>
    </submittedName>
</protein>
<reference evidence="4" key="1">
    <citation type="submission" date="2016-11" db="EMBL/GenBank/DDBJ databases">
        <authorList>
            <person name="Varghese N."/>
            <person name="Submissions S."/>
        </authorList>
    </citation>
    <scope>NUCLEOTIDE SEQUENCE [LARGE SCALE GENOMIC DNA]</scope>
    <source>
        <strain evidence="4">DSM 14834</strain>
    </source>
</reference>
<proteinExistence type="predicted"/>
<keyword evidence="4" id="KW-1185">Reference proteome</keyword>
<dbReference type="Gene3D" id="3.40.50.1820">
    <property type="entry name" value="alpha/beta hydrolase"/>
    <property type="match status" value="1"/>
</dbReference>
<feature type="chain" id="PRO_5013313541" evidence="1">
    <location>
        <begin position="20"/>
        <end position="264"/>
    </location>
</feature>
<dbReference type="Proteomes" id="UP000242857">
    <property type="component" value="Unassembled WGS sequence"/>
</dbReference>
<keyword evidence="3" id="KW-0378">Hydrolase</keyword>
<dbReference type="PANTHER" id="PTHR22946:SF4">
    <property type="entry name" value="ESTERASE FRSA"/>
    <property type="match status" value="1"/>
</dbReference>
<dbReference type="SUPFAM" id="SSF53474">
    <property type="entry name" value="alpha/beta-Hydrolases"/>
    <property type="match status" value="1"/>
</dbReference>
<keyword evidence="1" id="KW-0732">Signal</keyword>
<evidence type="ECO:0000313" key="3">
    <source>
        <dbReference type="EMBL" id="SHE27144.1"/>
    </source>
</evidence>
<evidence type="ECO:0000259" key="2">
    <source>
        <dbReference type="Pfam" id="PF01738"/>
    </source>
</evidence>
<feature type="domain" description="Dienelactone hydrolase" evidence="2">
    <location>
        <begin position="41"/>
        <end position="254"/>
    </location>
</feature>